<evidence type="ECO:0000259" key="2">
    <source>
        <dbReference type="Pfam" id="PF13793"/>
    </source>
</evidence>
<keyword evidence="1" id="KW-0545">Nucleotide biosynthesis</keyword>
<dbReference type="GO" id="GO:0005737">
    <property type="term" value="C:cytoplasm"/>
    <property type="evidence" value="ECO:0007669"/>
    <property type="project" value="TreeGrafter"/>
</dbReference>
<evidence type="ECO:0000256" key="1">
    <source>
        <dbReference type="ARBA" id="ARBA00022727"/>
    </source>
</evidence>
<dbReference type="NCBIfam" id="TIGR01251">
    <property type="entry name" value="ribP_PPkin"/>
    <property type="match status" value="1"/>
</dbReference>
<protein>
    <submittedName>
        <fullName evidence="3">Ribose-phosphate pyrophosphokinase</fullName>
    </submittedName>
</protein>
<dbReference type="SMART" id="SM01400">
    <property type="entry name" value="Pribosyltran_N"/>
    <property type="match status" value="1"/>
</dbReference>
<dbReference type="GO" id="GO:0002189">
    <property type="term" value="C:ribose phosphate diphosphokinase complex"/>
    <property type="evidence" value="ECO:0007669"/>
    <property type="project" value="TreeGrafter"/>
</dbReference>
<sequence length="337" mass="38031">MKVYDPDSLRVFFGPTGEHLKEGVLKKISSLYGQPIEEGKYTLTTFKNQEIEIGINESIRGKTTFLVMPMHVPHKNIFIALSFIRTLSEKAKKVYVVCPSIAYTRSDKKDKSGITSNFKLLADLIYKAGADGIIVMDLHAESEMYFFSSKMEVERLFASFILIPAVKEMMQDEEFHVFSPDIGGMKRSKKYKQALGCDKDWAFDKARIGPNQLGDIKFLGDAEDKLSLRNLVALIVDDMIDTAGSICEVAKKLHELGVKTVEILAIHPEFSDPCFEKINDSPISKITVTDSRYHSPKRLALCKKEIKVISIAEFIGQAIYNNHNKISMSDLFIDIKE</sequence>
<gene>
    <name evidence="3" type="ORF">UT18_C0019G0003</name>
</gene>
<feature type="domain" description="Ribose-phosphate pyrophosphokinase N-terminal" evidence="2">
    <location>
        <begin position="13"/>
        <end position="129"/>
    </location>
</feature>
<dbReference type="Gene3D" id="3.40.50.2020">
    <property type="match status" value="2"/>
</dbReference>
<dbReference type="CDD" id="cd06223">
    <property type="entry name" value="PRTases_typeI"/>
    <property type="match status" value="1"/>
</dbReference>
<dbReference type="PANTHER" id="PTHR10210:SF41">
    <property type="entry name" value="RIBOSE-PHOSPHATE PYROPHOSPHOKINASE 1, CHLOROPLASTIC"/>
    <property type="match status" value="1"/>
</dbReference>
<evidence type="ECO:0000313" key="4">
    <source>
        <dbReference type="Proteomes" id="UP000034207"/>
    </source>
</evidence>
<dbReference type="Pfam" id="PF13793">
    <property type="entry name" value="Pribosyltran_N"/>
    <property type="match status" value="1"/>
</dbReference>
<dbReference type="GO" id="GO:0004749">
    <property type="term" value="F:ribose phosphate diphosphokinase activity"/>
    <property type="evidence" value="ECO:0007669"/>
    <property type="project" value="TreeGrafter"/>
</dbReference>
<dbReference type="GO" id="GO:0016301">
    <property type="term" value="F:kinase activity"/>
    <property type="evidence" value="ECO:0007669"/>
    <property type="project" value="UniProtKB-KW"/>
</dbReference>
<dbReference type="Pfam" id="PF14572">
    <property type="entry name" value="Pribosyl_synth"/>
    <property type="match status" value="1"/>
</dbReference>
<evidence type="ECO:0000313" key="3">
    <source>
        <dbReference type="EMBL" id="KKQ93501.1"/>
    </source>
</evidence>
<keyword evidence="3" id="KW-0808">Transferase</keyword>
<proteinExistence type="predicted"/>
<dbReference type="InterPro" id="IPR005946">
    <property type="entry name" value="Rib-P_diPkinase"/>
</dbReference>
<dbReference type="GO" id="GO:0006015">
    <property type="term" value="P:5-phosphoribose 1-diphosphate biosynthetic process"/>
    <property type="evidence" value="ECO:0007669"/>
    <property type="project" value="TreeGrafter"/>
</dbReference>
<dbReference type="GO" id="GO:0006164">
    <property type="term" value="P:purine nucleotide biosynthetic process"/>
    <property type="evidence" value="ECO:0007669"/>
    <property type="project" value="TreeGrafter"/>
</dbReference>
<dbReference type="PANTHER" id="PTHR10210">
    <property type="entry name" value="RIBOSE-PHOSPHATE DIPHOSPHOKINASE FAMILY MEMBER"/>
    <property type="match status" value="1"/>
</dbReference>
<dbReference type="GO" id="GO:0000287">
    <property type="term" value="F:magnesium ion binding"/>
    <property type="evidence" value="ECO:0007669"/>
    <property type="project" value="InterPro"/>
</dbReference>
<dbReference type="AlphaFoldDB" id="A0A0G0PVZ0"/>
<dbReference type="InterPro" id="IPR029057">
    <property type="entry name" value="PRTase-like"/>
</dbReference>
<accession>A0A0G0PVZ0</accession>
<dbReference type="InterPro" id="IPR000836">
    <property type="entry name" value="PRTase_dom"/>
</dbReference>
<dbReference type="EMBL" id="LBVV01000019">
    <property type="protein sequence ID" value="KKQ93501.1"/>
    <property type="molecule type" value="Genomic_DNA"/>
</dbReference>
<organism evidence="3 4">
    <name type="scientific">candidate division CPR2 bacterium GW2011_GWC2_39_10</name>
    <dbReference type="NCBI Taxonomy" id="1618345"/>
    <lineage>
        <taxon>Bacteria</taxon>
        <taxon>Bacteria division CPR2</taxon>
    </lineage>
</organism>
<dbReference type="Proteomes" id="UP000034207">
    <property type="component" value="Unassembled WGS sequence"/>
</dbReference>
<dbReference type="FunFam" id="3.40.50.2020:FF:000014">
    <property type="entry name" value="Ribose-phosphate pyrophosphokinase 1"/>
    <property type="match status" value="1"/>
</dbReference>
<dbReference type="STRING" id="1618345.UT18_C0019G0003"/>
<name>A0A0G0PVZ0_UNCC2</name>
<comment type="caution">
    <text evidence="3">The sequence shown here is derived from an EMBL/GenBank/DDBJ whole genome shotgun (WGS) entry which is preliminary data.</text>
</comment>
<reference evidence="3 4" key="1">
    <citation type="journal article" date="2015" name="Nature">
        <title>rRNA introns, odd ribosomes, and small enigmatic genomes across a large radiation of phyla.</title>
        <authorList>
            <person name="Brown C.T."/>
            <person name="Hug L.A."/>
            <person name="Thomas B.C."/>
            <person name="Sharon I."/>
            <person name="Castelle C.J."/>
            <person name="Singh A."/>
            <person name="Wilkins M.J."/>
            <person name="Williams K.H."/>
            <person name="Banfield J.F."/>
        </authorList>
    </citation>
    <scope>NUCLEOTIDE SEQUENCE [LARGE SCALE GENOMIC DNA]</scope>
</reference>
<keyword evidence="3" id="KW-0418">Kinase</keyword>
<dbReference type="SUPFAM" id="SSF53271">
    <property type="entry name" value="PRTase-like"/>
    <property type="match status" value="1"/>
</dbReference>
<dbReference type="PATRIC" id="fig|1618345.3.peg.979"/>
<dbReference type="InterPro" id="IPR029099">
    <property type="entry name" value="Pribosyltran_N"/>
</dbReference>